<name>A0A1J0AAI6_9CYAN</name>
<dbReference type="InterPro" id="IPR011742">
    <property type="entry name" value="CRISPR-assoc_prot_TM1812"/>
</dbReference>
<dbReference type="SUPFAM" id="SSF160980">
    <property type="entry name" value="SSO1389-like"/>
    <property type="match status" value="1"/>
</dbReference>
<organism evidence="1 2">
    <name type="scientific">Gloeomargarita lithophora Alchichica-D10</name>
    <dbReference type="NCBI Taxonomy" id="1188229"/>
    <lineage>
        <taxon>Bacteria</taxon>
        <taxon>Bacillati</taxon>
        <taxon>Cyanobacteriota</taxon>
        <taxon>Cyanophyceae</taxon>
        <taxon>Gloeomargaritales</taxon>
        <taxon>Gloeomargaritaceae</taxon>
        <taxon>Gloeomargarita</taxon>
    </lineage>
</organism>
<evidence type="ECO:0000313" key="2">
    <source>
        <dbReference type="Proteomes" id="UP000180235"/>
    </source>
</evidence>
<dbReference type="AlphaFoldDB" id="A0A1J0AAI6"/>
<keyword evidence="2" id="KW-1185">Reference proteome</keyword>
<dbReference type="KEGG" id="glt:GlitD10_0634"/>
<accession>A0A1J0AAI6</accession>
<gene>
    <name evidence="1" type="ORF">GlitD10_0634</name>
</gene>
<dbReference type="EMBL" id="CP017675">
    <property type="protein sequence ID" value="APB32948.1"/>
    <property type="molecule type" value="Genomic_DNA"/>
</dbReference>
<dbReference type="Proteomes" id="UP000180235">
    <property type="component" value="Chromosome"/>
</dbReference>
<reference evidence="1 2" key="1">
    <citation type="submission" date="2016-10" db="EMBL/GenBank/DDBJ databases">
        <title>Description of Gloeomargarita lithophora gen. nov., sp. nov., a thylakoid-bearing basal-branching cyanobacterium with intracellular carbonates, and proposal for Gloeomargaritales ord. nov.</title>
        <authorList>
            <person name="Moreira D."/>
            <person name="Tavera R."/>
            <person name="Benzerara K."/>
            <person name="Skouri-Panet F."/>
            <person name="Couradeau E."/>
            <person name="Gerard E."/>
            <person name="Loussert C."/>
            <person name="Novelo E."/>
            <person name="Zivanovic Y."/>
            <person name="Lopez-Garcia P."/>
        </authorList>
    </citation>
    <scope>NUCLEOTIDE SEQUENCE [LARGE SCALE GENOMIC DNA]</scope>
    <source>
        <strain evidence="1 2">D10</strain>
    </source>
</reference>
<dbReference type="CDD" id="cd09732">
    <property type="entry name" value="Csx1_III-U"/>
    <property type="match status" value="1"/>
</dbReference>
<dbReference type="NCBIfam" id="TIGR02221">
    <property type="entry name" value="cas_TM1812"/>
    <property type="match status" value="1"/>
</dbReference>
<dbReference type="OrthoDB" id="9777703at2"/>
<proteinExistence type="predicted"/>
<dbReference type="RefSeq" id="WP_071453615.1">
    <property type="nucleotide sequence ID" value="NZ_CP017675.1"/>
</dbReference>
<protein>
    <submittedName>
        <fullName evidence="1">CRISPR-associated TM1812 family protein</fullName>
    </submittedName>
</protein>
<evidence type="ECO:0000313" key="1">
    <source>
        <dbReference type="EMBL" id="APB32948.1"/>
    </source>
</evidence>
<dbReference type="NCBIfam" id="TIGR02549">
    <property type="entry name" value="CRISPR_DxTHG"/>
    <property type="match status" value="1"/>
</dbReference>
<sequence>MTKTLLTTIGTGNYSETIYHLADQKAAKTCYVAQAFCQIFAIEKVIILVTAEARQKHWESLKSCLPPTVQVQDHSIPSGETEEAIWSIFETLVDSIAPQDEIIFDITHAFRSIPVLVLLGAALLRKAKNVEIQGLYYGLYRSEASQSPIVDLTPALRLLDWLTATDKFISTGSAVELGNLLRTVNRDFYRSQRPGKHDPRPVNLQNFGRAIEDVSRSIELIRPISLTQEDLPKLIHESTDELSQEVGIFAKPFGLMLEQVRQSYMPLALSDDSTNKTEQIYKQFLLLRWYVDKQFTVHALLMAREWVVSALCLLDGREDYLKREHREAIENQLNSIRFPRNNPALNHPVAAHVENVKTLADFWGRLGDYRNDIAHVQMNESPLNSQTLEKFALKELLPTLQSLFPSLTRPLSLEEDD</sequence>
<dbReference type="STRING" id="1188229.GlitD10_0634"/>
<dbReference type="InterPro" id="IPR013383">
    <property type="entry name" value="CRISPR-assoc_prot_DxTHG_CS"/>
</dbReference>